<feature type="region of interest" description="Disordered" evidence="1">
    <location>
        <begin position="742"/>
        <end position="781"/>
    </location>
</feature>
<feature type="region of interest" description="Disordered" evidence="1">
    <location>
        <begin position="974"/>
        <end position="1014"/>
    </location>
</feature>
<dbReference type="PANTHER" id="PTHR48148:SF2">
    <property type="entry name" value="PA14 DOMAIN-CONTAINING PROTEIN"/>
    <property type="match status" value="1"/>
</dbReference>
<protein>
    <submittedName>
        <fullName evidence="3">Uncharacterized protein</fullName>
    </submittedName>
</protein>
<comment type="caution">
    <text evidence="3">The sequence shown here is derived from an EMBL/GenBank/DDBJ whole genome shotgun (WGS) entry which is preliminary data.</text>
</comment>
<sequence>MLTPLLLVLLPLCSALVLITPLRSDGALQCLPQPVTPVASTYASAQHDGCALECDKLGAGSCVWFAQTRTAEGYECLVYASQRNALTVPCSHNQTALVFDTDYVVWERTPLIVSNSSAAPAACPCVCASVTRVGEPACDEAHGTLNGCYAHKGSFNEHPLYEQQGPEPAWLYFSSDADFTGWLLDSHPAPGHFDARRATPPSGSAPLGTVTWDVTCASEQRRKLSLSADTYAANIALQCQQCPPPPPPVTSSATNGSCALLDELAFYSKEEYSGRILIAGTIGGEAHAPIVLEASEHITSLRGRDDCDFLACWLIITTSTGRAFTLGSSYFFNFGNQVETFTLKPDPGYGVLGVEAANTGLRLVQRQCGLVDPPQPPSPPSLPSPPSPPPHAPTNLLTLNGWQLTDPGGELSWKFAVFEHGGEAYLRTSRAMCTAKQVVDLREPRVGYLGYTPAQLYSLGFHVRVHVAVEAYNYFGLWPYLNDFYYAHFALQNAAHETIAEWSAGSPTELFNIAPVDGSEFLVYTFEPYEGRGYRPPPYFDTVPSAINDNPAFVVVEFGGRSGEQGTGAFGAHFSDWSVEVIPHFGLFPPSFPSPQPASPPCPPPPSPPSPPVWPPISSCPLLEVVTFQAGFFVDRISFQPRANTGLETVTIGEAGGWPQPPLTLDASEFIQLIRGRTGCGFLACWIEVVTSAGQTRSIGQTPEPTDVPSYELRPTRHTGVAGLVRSEADPQILELIEHPCHVEEPPAPPSPQQPPIPPLPPPAPPAWPPSPAEPPSPPVAPLTCTDGCPYASDGDCDDGGPGAEFAACLFGMDCTDCGVRVALSPPSPRPTSPPLTLRPPPALPNPPAPPTPPALPPLPPQTPAVCSDGCIHASDNDCDDGGPGAEYQVCSYGDDCSDCGKRPALMPTPPMLPSPPSSPPRPPSVPLVCDNSCDFPSDGLCDDGGVGSEFDWCHFGRDCDDCGGRAIGSIAHFPTPPPTAPRPFSPPSPLPPSPRRPPSPPSPPHPPSSPPAPPFSPLLCQNSCPHFASDGDCDDGGPGSEYDHCSTGADCADCGHIDIAWSVLITDFRGTRR</sequence>
<dbReference type="AlphaFoldDB" id="A0AB34INR4"/>
<dbReference type="Proteomes" id="UP001515480">
    <property type="component" value="Unassembled WGS sequence"/>
</dbReference>
<gene>
    <name evidence="3" type="ORF">AB1Y20_010486</name>
</gene>
<keyword evidence="2" id="KW-0732">Signal</keyword>
<name>A0AB34INR4_PRYPA</name>
<organism evidence="3 4">
    <name type="scientific">Prymnesium parvum</name>
    <name type="common">Toxic golden alga</name>
    <dbReference type="NCBI Taxonomy" id="97485"/>
    <lineage>
        <taxon>Eukaryota</taxon>
        <taxon>Haptista</taxon>
        <taxon>Haptophyta</taxon>
        <taxon>Prymnesiophyceae</taxon>
        <taxon>Prymnesiales</taxon>
        <taxon>Prymnesiaceae</taxon>
        <taxon>Prymnesium</taxon>
    </lineage>
</organism>
<feature type="region of interest" description="Disordered" evidence="1">
    <location>
        <begin position="369"/>
        <end position="395"/>
    </location>
</feature>
<proteinExistence type="predicted"/>
<evidence type="ECO:0000256" key="2">
    <source>
        <dbReference type="SAM" id="SignalP"/>
    </source>
</evidence>
<dbReference type="EMBL" id="JBGBPQ010000020">
    <property type="protein sequence ID" value="KAL1504076.1"/>
    <property type="molecule type" value="Genomic_DNA"/>
</dbReference>
<evidence type="ECO:0000256" key="1">
    <source>
        <dbReference type="SAM" id="MobiDB-lite"/>
    </source>
</evidence>
<feature type="compositionally biased region" description="Pro residues" evidence="1">
    <location>
        <begin position="975"/>
        <end position="1014"/>
    </location>
</feature>
<accession>A0AB34INR4</accession>
<reference evidence="3 4" key="1">
    <citation type="journal article" date="2024" name="Science">
        <title>Giant polyketide synthase enzymes in the biosynthesis of giant marine polyether toxins.</title>
        <authorList>
            <person name="Fallon T.R."/>
            <person name="Shende V.V."/>
            <person name="Wierzbicki I.H."/>
            <person name="Pendleton A.L."/>
            <person name="Watervoot N.F."/>
            <person name="Auber R.P."/>
            <person name="Gonzalez D.J."/>
            <person name="Wisecaver J.H."/>
            <person name="Moore B.S."/>
        </authorList>
    </citation>
    <scope>NUCLEOTIDE SEQUENCE [LARGE SCALE GENOMIC DNA]</scope>
    <source>
        <strain evidence="3 4">12B1</strain>
    </source>
</reference>
<feature type="compositionally biased region" description="Pro residues" evidence="1">
    <location>
        <begin position="373"/>
        <end position="392"/>
    </location>
</feature>
<feature type="signal peptide" evidence="2">
    <location>
        <begin position="1"/>
        <end position="15"/>
    </location>
</feature>
<dbReference type="PANTHER" id="PTHR48148">
    <property type="entry name" value="KERATINOCYTE PROLINE-RICH PROTEIN"/>
    <property type="match status" value="1"/>
</dbReference>
<keyword evidence="4" id="KW-1185">Reference proteome</keyword>
<feature type="chain" id="PRO_5044298752" evidence="2">
    <location>
        <begin position="16"/>
        <end position="1074"/>
    </location>
</feature>
<feature type="compositionally biased region" description="Pro residues" evidence="1">
    <location>
        <begin position="746"/>
        <end position="781"/>
    </location>
</feature>
<feature type="region of interest" description="Disordered" evidence="1">
    <location>
        <begin position="826"/>
        <end position="860"/>
    </location>
</feature>
<evidence type="ECO:0000313" key="4">
    <source>
        <dbReference type="Proteomes" id="UP001515480"/>
    </source>
</evidence>
<evidence type="ECO:0000313" key="3">
    <source>
        <dbReference type="EMBL" id="KAL1504076.1"/>
    </source>
</evidence>